<reference evidence="2 3" key="1">
    <citation type="journal article" date="2017" name="Mol. Ecol.">
        <title>Comparative and population genomic landscape of Phellinus noxius: A hypervariable fungus causing root rot in trees.</title>
        <authorList>
            <person name="Chung C.L."/>
            <person name="Lee T.J."/>
            <person name="Akiba M."/>
            <person name="Lee H.H."/>
            <person name="Kuo T.H."/>
            <person name="Liu D."/>
            <person name="Ke H.M."/>
            <person name="Yokoi T."/>
            <person name="Roa M.B."/>
            <person name="Lu M.J."/>
            <person name="Chang Y.Y."/>
            <person name="Ann P.J."/>
            <person name="Tsai J.N."/>
            <person name="Chen C.Y."/>
            <person name="Tzean S.S."/>
            <person name="Ota Y."/>
            <person name="Hattori T."/>
            <person name="Sahashi N."/>
            <person name="Liou R.F."/>
            <person name="Kikuchi T."/>
            <person name="Tsai I.J."/>
        </authorList>
    </citation>
    <scope>NUCLEOTIDE SEQUENCE [LARGE SCALE GENOMIC DNA]</scope>
    <source>
        <strain evidence="2 3">FFPRI411160</strain>
    </source>
</reference>
<accession>A0A286UW12</accession>
<dbReference type="AlphaFoldDB" id="A0A286UW12"/>
<dbReference type="InParanoid" id="A0A286UW12"/>
<gene>
    <name evidence="2" type="ORF">PNOK_0086100</name>
</gene>
<dbReference type="OrthoDB" id="285219at2759"/>
<dbReference type="Pfam" id="PF19026">
    <property type="entry name" value="UBA_HYPK"/>
    <property type="match status" value="1"/>
</dbReference>
<dbReference type="EMBL" id="NBII01000001">
    <property type="protein sequence ID" value="PAV23793.1"/>
    <property type="molecule type" value="Genomic_DNA"/>
</dbReference>
<organism evidence="2 3">
    <name type="scientific">Pyrrhoderma noxium</name>
    <dbReference type="NCBI Taxonomy" id="2282107"/>
    <lineage>
        <taxon>Eukaryota</taxon>
        <taxon>Fungi</taxon>
        <taxon>Dikarya</taxon>
        <taxon>Basidiomycota</taxon>
        <taxon>Agaricomycotina</taxon>
        <taxon>Agaricomycetes</taxon>
        <taxon>Hymenochaetales</taxon>
        <taxon>Hymenochaetaceae</taxon>
        <taxon>Pyrrhoderma</taxon>
    </lineage>
</organism>
<dbReference type="STRING" id="2282107.A0A286UW12"/>
<dbReference type="CDD" id="cd14361">
    <property type="entry name" value="UBA_HYPK"/>
    <property type="match status" value="1"/>
</dbReference>
<dbReference type="Gene3D" id="1.10.8.10">
    <property type="entry name" value="DNA helicase RuvA subunit, C-terminal domain"/>
    <property type="match status" value="1"/>
</dbReference>
<name>A0A286UW12_9AGAM</name>
<sequence>MQRNTNGRPEPEVIVNFVDGLSYSKGKLEAALLAGGIFENSAPKSKETHNVKKEDVELIIRELEIPRIQAERALSNNNGNLEQALATLITPINN</sequence>
<evidence type="ECO:0000259" key="1">
    <source>
        <dbReference type="Pfam" id="PF19026"/>
    </source>
</evidence>
<dbReference type="InterPro" id="IPR038922">
    <property type="entry name" value="HYPK_UBA"/>
</dbReference>
<dbReference type="InterPro" id="IPR044034">
    <property type="entry name" value="NAC-like_UBA"/>
</dbReference>
<evidence type="ECO:0000313" key="2">
    <source>
        <dbReference type="EMBL" id="PAV23793.1"/>
    </source>
</evidence>
<comment type="caution">
    <text evidence="2">The sequence shown here is derived from an EMBL/GenBank/DDBJ whole genome shotgun (WGS) entry which is preliminary data.</text>
</comment>
<keyword evidence="3" id="KW-1185">Reference proteome</keyword>
<proteinExistence type="predicted"/>
<protein>
    <recommendedName>
        <fullName evidence="1">Nascent polypeptide-associated complex subunit alpha-like UBA domain-containing protein</fullName>
    </recommendedName>
</protein>
<dbReference type="Proteomes" id="UP000217199">
    <property type="component" value="Unassembled WGS sequence"/>
</dbReference>
<feature type="domain" description="Nascent polypeptide-associated complex subunit alpha-like UBA" evidence="1">
    <location>
        <begin position="51"/>
        <end position="89"/>
    </location>
</feature>
<evidence type="ECO:0000313" key="3">
    <source>
        <dbReference type="Proteomes" id="UP000217199"/>
    </source>
</evidence>